<dbReference type="AlphaFoldDB" id="A0AA49JDI1"/>
<accession>A0AA49JDI1</accession>
<organism evidence="2">
    <name type="scientific">Roseihalotalea indica</name>
    <dbReference type="NCBI Taxonomy" id="2867963"/>
    <lineage>
        <taxon>Bacteria</taxon>
        <taxon>Pseudomonadati</taxon>
        <taxon>Bacteroidota</taxon>
        <taxon>Cytophagia</taxon>
        <taxon>Cytophagales</taxon>
        <taxon>Catalimonadaceae</taxon>
        <taxon>Roseihalotalea</taxon>
    </lineage>
</organism>
<dbReference type="EMBL" id="CP120682">
    <property type="protein sequence ID" value="WKN36833.1"/>
    <property type="molecule type" value="Genomic_DNA"/>
</dbReference>
<proteinExistence type="predicted"/>
<feature type="domain" description="DUF7793" evidence="1">
    <location>
        <begin position="2"/>
        <end position="108"/>
    </location>
</feature>
<name>A0AA49JDI1_9BACT</name>
<dbReference type="Pfam" id="PF25056">
    <property type="entry name" value="DUF7793"/>
    <property type="match status" value="1"/>
</dbReference>
<evidence type="ECO:0000313" key="2">
    <source>
        <dbReference type="EMBL" id="WKN36833.1"/>
    </source>
</evidence>
<sequence>MLVQYQPFLHITLADAQIIVEERTRFFKNLQFPVLIRNSKIKSIDKAARDYLFDTNYGLKNIKAIGFIENTRVDQIIIRMIFYRHTPKIPHRSFRNEPDALAWLQHYR</sequence>
<protein>
    <recommendedName>
        <fullName evidence="1">DUF7793 domain-containing protein</fullName>
    </recommendedName>
</protein>
<reference evidence="2" key="2">
    <citation type="journal article" date="2024" name="Antonie Van Leeuwenhoek">
        <title>Roseihalotalea indica gen. nov., sp. nov., a halophilic Bacteroidetes from mesopelagic Southwest Indian Ocean with higher carbohydrate metabolic potential.</title>
        <authorList>
            <person name="Chen B."/>
            <person name="Zhang M."/>
            <person name="Lin D."/>
            <person name="Ye J."/>
            <person name="Tang K."/>
        </authorList>
    </citation>
    <scope>NUCLEOTIDE SEQUENCE</scope>
    <source>
        <strain evidence="2">TK19036</strain>
    </source>
</reference>
<evidence type="ECO:0000259" key="1">
    <source>
        <dbReference type="Pfam" id="PF25056"/>
    </source>
</evidence>
<dbReference type="InterPro" id="IPR056695">
    <property type="entry name" value="DUF7793"/>
</dbReference>
<reference evidence="2" key="1">
    <citation type="journal article" date="2023" name="Comput. Struct. Biotechnol. J.">
        <title>Discovery of a novel marine Bacteroidetes with a rich repertoire of carbohydrate-active enzymes.</title>
        <authorList>
            <person name="Chen B."/>
            <person name="Liu G."/>
            <person name="Chen Q."/>
            <person name="Wang H."/>
            <person name="Liu L."/>
            <person name="Tang K."/>
        </authorList>
    </citation>
    <scope>NUCLEOTIDE SEQUENCE</scope>
    <source>
        <strain evidence="2">TK19036</strain>
    </source>
</reference>
<dbReference type="Gene3D" id="3.40.970.30">
    <property type="entry name" value="yp_829618.1 like domains"/>
    <property type="match status" value="1"/>
</dbReference>
<gene>
    <name evidence="2" type="ORF">K4G66_31190</name>
</gene>